<dbReference type="Gene3D" id="3.40.720.10">
    <property type="entry name" value="Alkaline Phosphatase, subunit A"/>
    <property type="match status" value="1"/>
</dbReference>
<name>A0ABP8G1T1_9BACT</name>
<evidence type="ECO:0000313" key="6">
    <source>
        <dbReference type="Proteomes" id="UP001501207"/>
    </source>
</evidence>
<keyword evidence="2" id="KW-0378">Hydrolase</keyword>
<evidence type="ECO:0000259" key="4">
    <source>
        <dbReference type="Pfam" id="PF16347"/>
    </source>
</evidence>
<sequence>MYKPKFYAAAAILLLAALLSACSTGSKQREPERPNIIFIMSDDHAEAAVSAYSDKLIHTPNLDRIGKEGMIFRNCFVTNSLCSPSRATILTGQYSYRTGARDNSFSMQLNPGITTFPMLLRQAGYQTALVGKWHLRTKPEGFDYSSILNDQGQYYNPDFITGADTARVHGYVTNIIMDKAIGWLSAQRDDSKPFCLMIHNKAPHRNWLPDSADLDAFEKDLPLPESLYDDYTGRGRAAHEQMMNIGKNLHLLSDLKVNAASKGPKGNWLIGEFNRMDSAQRNRLIRFYMSRDAAVDTVKMTPRERIAWRYQRYIKDYLRCIRAVDRNVGRLLAYLKEKGLMDNTLIVYTSDQGFYLGEHGWFDKRFMYEESLHTPLMMRYPPLIKAGSVSDAPVMNLDLPETFLDLAKVQIPDSMQGASLKPLLAGKTPDNWRKGIYYHYYEYPGWHAVKRHFGIRTQRYKLIHFYYDVDEWELYDLEKDPHEMLNVYKDPAYSAVKDTLTQELYRLQHQYGDSYELAEKILQHDKTMFNRYKNIY</sequence>
<dbReference type="RefSeq" id="WP_344980206.1">
    <property type="nucleotide sequence ID" value="NZ_BAABFN010000007.1"/>
</dbReference>
<gene>
    <name evidence="5" type="ORF">GCM10023143_27080</name>
</gene>
<dbReference type="SUPFAM" id="SSF53649">
    <property type="entry name" value="Alkaline phosphatase-like"/>
    <property type="match status" value="1"/>
</dbReference>
<feature type="signal peptide" evidence="3">
    <location>
        <begin position="1"/>
        <end position="21"/>
    </location>
</feature>
<dbReference type="EMBL" id="BAABFN010000007">
    <property type="protein sequence ID" value="GAA4315614.1"/>
    <property type="molecule type" value="Genomic_DNA"/>
</dbReference>
<dbReference type="InterPro" id="IPR032506">
    <property type="entry name" value="SGSH_C"/>
</dbReference>
<dbReference type="PANTHER" id="PTHR43108:SF6">
    <property type="entry name" value="N-SULPHOGLUCOSAMINE SULPHOHYDROLASE"/>
    <property type="match status" value="1"/>
</dbReference>
<feature type="chain" id="PRO_5047084119" evidence="3">
    <location>
        <begin position="22"/>
        <end position="536"/>
    </location>
</feature>
<protein>
    <submittedName>
        <fullName evidence="5">Sulfatase</fullName>
    </submittedName>
</protein>
<dbReference type="PANTHER" id="PTHR43108">
    <property type="entry name" value="N-ACETYLGLUCOSAMINE-6-SULFATASE FAMILY MEMBER"/>
    <property type="match status" value="1"/>
</dbReference>
<keyword evidence="6" id="KW-1185">Reference proteome</keyword>
<evidence type="ECO:0000256" key="3">
    <source>
        <dbReference type="SAM" id="SignalP"/>
    </source>
</evidence>
<dbReference type="Pfam" id="PF16347">
    <property type="entry name" value="SGSH_C"/>
    <property type="match status" value="1"/>
</dbReference>
<organism evidence="5 6">
    <name type="scientific">Compostibacter hankyongensis</name>
    <dbReference type="NCBI Taxonomy" id="1007089"/>
    <lineage>
        <taxon>Bacteria</taxon>
        <taxon>Pseudomonadati</taxon>
        <taxon>Bacteroidota</taxon>
        <taxon>Chitinophagia</taxon>
        <taxon>Chitinophagales</taxon>
        <taxon>Chitinophagaceae</taxon>
        <taxon>Compostibacter</taxon>
    </lineage>
</organism>
<dbReference type="PROSITE" id="PS00149">
    <property type="entry name" value="SULFATASE_2"/>
    <property type="match status" value="1"/>
</dbReference>
<dbReference type="CDD" id="cd16031">
    <property type="entry name" value="G6S_like"/>
    <property type="match status" value="1"/>
</dbReference>
<evidence type="ECO:0000313" key="5">
    <source>
        <dbReference type="EMBL" id="GAA4315614.1"/>
    </source>
</evidence>
<comment type="caution">
    <text evidence="5">The sequence shown here is derived from an EMBL/GenBank/DDBJ whole genome shotgun (WGS) entry which is preliminary data.</text>
</comment>
<proteinExistence type="inferred from homology"/>
<comment type="similarity">
    <text evidence="1">Belongs to the sulfatase family.</text>
</comment>
<feature type="domain" description="N-sulphoglucosamine sulphohydrolase C-terminal" evidence="4">
    <location>
        <begin position="357"/>
        <end position="510"/>
    </location>
</feature>
<reference evidence="6" key="1">
    <citation type="journal article" date="2019" name="Int. J. Syst. Evol. Microbiol.">
        <title>The Global Catalogue of Microorganisms (GCM) 10K type strain sequencing project: providing services to taxonomists for standard genome sequencing and annotation.</title>
        <authorList>
            <consortium name="The Broad Institute Genomics Platform"/>
            <consortium name="The Broad Institute Genome Sequencing Center for Infectious Disease"/>
            <person name="Wu L."/>
            <person name="Ma J."/>
        </authorList>
    </citation>
    <scope>NUCLEOTIDE SEQUENCE [LARGE SCALE GENOMIC DNA]</scope>
    <source>
        <strain evidence="6">JCM 17664</strain>
    </source>
</reference>
<accession>A0ABP8G1T1</accession>
<evidence type="ECO:0000256" key="2">
    <source>
        <dbReference type="ARBA" id="ARBA00022801"/>
    </source>
</evidence>
<dbReference type="PROSITE" id="PS00523">
    <property type="entry name" value="SULFATASE_1"/>
    <property type="match status" value="1"/>
</dbReference>
<dbReference type="PROSITE" id="PS51257">
    <property type="entry name" value="PROKAR_LIPOPROTEIN"/>
    <property type="match status" value="1"/>
</dbReference>
<dbReference type="InterPro" id="IPR024607">
    <property type="entry name" value="Sulfatase_CS"/>
</dbReference>
<keyword evidence="3" id="KW-0732">Signal</keyword>
<dbReference type="Proteomes" id="UP001501207">
    <property type="component" value="Unassembled WGS sequence"/>
</dbReference>
<evidence type="ECO:0000256" key="1">
    <source>
        <dbReference type="ARBA" id="ARBA00008779"/>
    </source>
</evidence>
<dbReference type="InterPro" id="IPR017850">
    <property type="entry name" value="Alkaline_phosphatase_core_sf"/>
</dbReference>